<evidence type="ECO:0000259" key="2">
    <source>
        <dbReference type="Pfam" id="PF20152"/>
    </source>
</evidence>
<comment type="caution">
    <text evidence="3">The sequence shown here is derived from an EMBL/GenBank/DDBJ whole genome shotgun (WGS) entry which is preliminary data.</text>
</comment>
<sequence length="146" mass="16723">MITASSVGPAVDGLIAVSMCFCLWRLRRSGVKRTQRMVDTLIVWTVETTLITSSWHAQTYPSWLSFSPNPNYSLIRCLHRKSRLATDCHLISHTIECRRLNGRQRFRLLDQGEVVSLELADDPERTKNRALMQLSAFSLETSELEQ</sequence>
<keyword evidence="4" id="KW-1185">Reference proteome</keyword>
<keyword evidence="1" id="KW-0472">Membrane</keyword>
<evidence type="ECO:0000313" key="4">
    <source>
        <dbReference type="Proteomes" id="UP001215598"/>
    </source>
</evidence>
<dbReference type="Proteomes" id="UP001215598">
    <property type="component" value="Unassembled WGS sequence"/>
</dbReference>
<protein>
    <recommendedName>
        <fullName evidence="2">DUF6534 domain-containing protein</fullName>
    </recommendedName>
</protein>
<reference evidence="3" key="1">
    <citation type="submission" date="2023-03" db="EMBL/GenBank/DDBJ databases">
        <title>Massive genome expansion in bonnet fungi (Mycena s.s.) driven by repeated elements and novel gene families across ecological guilds.</title>
        <authorList>
            <consortium name="Lawrence Berkeley National Laboratory"/>
            <person name="Harder C.B."/>
            <person name="Miyauchi S."/>
            <person name="Viragh M."/>
            <person name="Kuo A."/>
            <person name="Thoen E."/>
            <person name="Andreopoulos B."/>
            <person name="Lu D."/>
            <person name="Skrede I."/>
            <person name="Drula E."/>
            <person name="Henrissat B."/>
            <person name="Morin E."/>
            <person name="Kohler A."/>
            <person name="Barry K."/>
            <person name="LaButti K."/>
            <person name="Morin E."/>
            <person name="Salamov A."/>
            <person name="Lipzen A."/>
            <person name="Mereny Z."/>
            <person name="Hegedus B."/>
            <person name="Baldrian P."/>
            <person name="Stursova M."/>
            <person name="Weitz H."/>
            <person name="Taylor A."/>
            <person name="Grigoriev I.V."/>
            <person name="Nagy L.G."/>
            <person name="Martin F."/>
            <person name="Kauserud H."/>
        </authorList>
    </citation>
    <scope>NUCLEOTIDE SEQUENCE</scope>
    <source>
        <strain evidence="3">CBHHK182m</strain>
    </source>
</reference>
<accession>A0AAD7JBC4</accession>
<proteinExistence type="predicted"/>
<gene>
    <name evidence="3" type="ORF">B0H16DRAFT_1688673</name>
</gene>
<feature type="transmembrane region" description="Helical" evidence="1">
    <location>
        <begin position="6"/>
        <end position="26"/>
    </location>
</feature>
<name>A0AAD7JBC4_9AGAR</name>
<dbReference type="EMBL" id="JARKIB010000037">
    <property type="protein sequence ID" value="KAJ7760341.1"/>
    <property type="molecule type" value="Genomic_DNA"/>
</dbReference>
<dbReference type="Pfam" id="PF20152">
    <property type="entry name" value="DUF6534"/>
    <property type="match status" value="1"/>
</dbReference>
<keyword evidence="1" id="KW-1133">Transmembrane helix</keyword>
<organism evidence="3 4">
    <name type="scientific">Mycena metata</name>
    <dbReference type="NCBI Taxonomy" id="1033252"/>
    <lineage>
        <taxon>Eukaryota</taxon>
        <taxon>Fungi</taxon>
        <taxon>Dikarya</taxon>
        <taxon>Basidiomycota</taxon>
        <taxon>Agaricomycotina</taxon>
        <taxon>Agaricomycetes</taxon>
        <taxon>Agaricomycetidae</taxon>
        <taxon>Agaricales</taxon>
        <taxon>Marasmiineae</taxon>
        <taxon>Mycenaceae</taxon>
        <taxon>Mycena</taxon>
    </lineage>
</organism>
<dbReference type="InterPro" id="IPR045339">
    <property type="entry name" value="DUF6534"/>
</dbReference>
<evidence type="ECO:0000256" key="1">
    <source>
        <dbReference type="SAM" id="Phobius"/>
    </source>
</evidence>
<evidence type="ECO:0000313" key="3">
    <source>
        <dbReference type="EMBL" id="KAJ7760341.1"/>
    </source>
</evidence>
<feature type="domain" description="DUF6534" evidence="2">
    <location>
        <begin position="10"/>
        <end position="72"/>
    </location>
</feature>
<keyword evidence="1" id="KW-0812">Transmembrane</keyword>
<dbReference type="AlphaFoldDB" id="A0AAD7JBC4"/>